<accession>A0A3G4ZLB1</accession>
<keyword evidence="2" id="KW-0472">Membrane</keyword>
<keyword evidence="2" id="KW-1133">Transmembrane helix</keyword>
<evidence type="ECO:0000313" key="3">
    <source>
        <dbReference type="EMBL" id="AYV75632.1"/>
    </source>
</evidence>
<sequence>MYITTDGLINISRNKKDEIERNYTNYINFIKNNDDPKRLFMTLCRNARRVEKNIIKNSFDQSNDIQYGGNTGWIVSGILSSFVVTATIAYLVYLWYSQKVCRPSYPLATEAPTMKDVLSKLVPADWISDSKDMNSTEYVSVFTKTLKYLLFGLKFLDRTSLGQKIGVGIGRIATSAGLVVATFGAGGDEIVNTLFDFKDILDILEILVDGLEEMSKDPGAMLFMANIFNIDFRDGPFGVDCWLNYFLKQSENVATSSVYRTICKLFRSLLDKVINFAADTISTMMPDTLGISSIILSETLHNAEGGAVKIIMDKIDEHYEQIPYDKQQLIEHPKMMKEYIDEKIQVLIDILEIPKSIFTSIIPIPMPFPNDLLISGLKIVQNNTALFALGINRFFAFIYSMLHMMEKCTNPEFLHFIEMKEKQRDMLLKERERKLEQEEMELERLEKEVGNI</sequence>
<name>A0A3G4ZLB1_9VIRU</name>
<protein>
    <submittedName>
        <fullName evidence="3">Uncharacterized protein</fullName>
    </submittedName>
</protein>
<keyword evidence="2" id="KW-0812">Transmembrane</keyword>
<dbReference type="EMBL" id="MK071980">
    <property type="protein sequence ID" value="AYV75632.1"/>
    <property type="molecule type" value="Genomic_DNA"/>
</dbReference>
<gene>
    <name evidence="3" type="ORF">Terrestrivirus2_140</name>
</gene>
<feature type="coiled-coil region" evidence="1">
    <location>
        <begin position="417"/>
        <end position="448"/>
    </location>
</feature>
<keyword evidence="1" id="KW-0175">Coiled coil</keyword>
<organism evidence="3">
    <name type="scientific">Terrestrivirus sp</name>
    <dbReference type="NCBI Taxonomy" id="2487775"/>
    <lineage>
        <taxon>Viruses</taxon>
        <taxon>Varidnaviria</taxon>
        <taxon>Bamfordvirae</taxon>
        <taxon>Nucleocytoviricota</taxon>
        <taxon>Megaviricetes</taxon>
        <taxon>Imitervirales</taxon>
        <taxon>Mimiviridae</taxon>
        <taxon>Klosneuvirinae</taxon>
    </lineage>
</organism>
<feature type="transmembrane region" description="Helical" evidence="2">
    <location>
        <begin position="73"/>
        <end position="96"/>
    </location>
</feature>
<evidence type="ECO:0000256" key="1">
    <source>
        <dbReference type="SAM" id="Coils"/>
    </source>
</evidence>
<proteinExistence type="predicted"/>
<evidence type="ECO:0000256" key="2">
    <source>
        <dbReference type="SAM" id="Phobius"/>
    </source>
</evidence>
<reference evidence="3" key="1">
    <citation type="submission" date="2018-10" db="EMBL/GenBank/DDBJ databases">
        <title>Hidden diversity of soil giant viruses.</title>
        <authorList>
            <person name="Schulz F."/>
            <person name="Alteio L."/>
            <person name="Goudeau D."/>
            <person name="Ryan E.M."/>
            <person name="Malmstrom R.R."/>
            <person name="Blanchard J."/>
            <person name="Woyke T."/>
        </authorList>
    </citation>
    <scope>NUCLEOTIDE SEQUENCE</scope>
    <source>
        <strain evidence="3">TEV1</strain>
    </source>
</reference>